<dbReference type="InterPro" id="IPR004360">
    <property type="entry name" value="Glyas_Fos-R_dOase_dom"/>
</dbReference>
<dbReference type="EMBL" id="FOCL01000005">
    <property type="protein sequence ID" value="SEO13495.1"/>
    <property type="molecule type" value="Genomic_DNA"/>
</dbReference>
<dbReference type="PANTHER" id="PTHR43048">
    <property type="entry name" value="METHYLMALONYL-COA EPIMERASE"/>
    <property type="match status" value="1"/>
</dbReference>
<dbReference type="STRING" id="551995.SAMN05192574_105435"/>
<dbReference type="Proteomes" id="UP000198942">
    <property type="component" value="Unassembled WGS sequence"/>
</dbReference>
<dbReference type="PANTHER" id="PTHR43048:SF3">
    <property type="entry name" value="METHYLMALONYL-COA EPIMERASE, MITOCHONDRIAL"/>
    <property type="match status" value="1"/>
</dbReference>
<keyword evidence="3" id="KW-0223">Dioxygenase</keyword>
<evidence type="ECO:0000259" key="2">
    <source>
        <dbReference type="PROSITE" id="PS51819"/>
    </source>
</evidence>
<evidence type="ECO:0000313" key="3">
    <source>
        <dbReference type="EMBL" id="SEO13495.1"/>
    </source>
</evidence>
<keyword evidence="3" id="KW-0560">Oxidoreductase</keyword>
<evidence type="ECO:0000313" key="4">
    <source>
        <dbReference type="Proteomes" id="UP000198942"/>
    </source>
</evidence>
<dbReference type="GO" id="GO:0046491">
    <property type="term" value="P:L-methylmalonyl-CoA metabolic process"/>
    <property type="evidence" value="ECO:0007669"/>
    <property type="project" value="TreeGrafter"/>
</dbReference>
<gene>
    <name evidence="3" type="ORF">SAMN05192574_105435</name>
</gene>
<organism evidence="3 4">
    <name type="scientific">Mucilaginibacter gossypiicola</name>
    <dbReference type="NCBI Taxonomy" id="551995"/>
    <lineage>
        <taxon>Bacteria</taxon>
        <taxon>Pseudomonadati</taxon>
        <taxon>Bacteroidota</taxon>
        <taxon>Sphingobacteriia</taxon>
        <taxon>Sphingobacteriales</taxon>
        <taxon>Sphingobacteriaceae</taxon>
        <taxon>Mucilaginibacter</taxon>
    </lineage>
</organism>
<dbReference type="InterPro" id="IPR029068">
    <property type="entry name" value="Glyas_Bleomycin-R_OHBP_Dase"/>
</dbReference>
<reference evidence="4" key="1">
    <citation type="submission" date="2016-10" db="EMBL/GenBank/DDBJ databases">
        <authorList>
            <person name="Varghese N."/>
            <person name="Submissions S."/>
        </authorList>
    </citation>
    <scope>NUCLEOTIDE SEQUENCE [LARGE SCALE GENOMIC DNA]</scope>
    <source>
        <strain evidence="4">Gh-48</strain>
    </source>
</reference>
<dbReference type="GO" id="GO:0051213">
    <property type="term" value="F:dioxygenase activity"/>
    <property type="evidence" value="ECO:0007669"/>
    <property type="project" value="UniProtKB-KW"/>
</dbReference>
<dbReference type="Pfam" id="PF00903">
    <property type="entry name" value="Glyoxalase"/>
    <property type="match status" value="1"/>
</dbReference>
<dbReference type="SUPFAM" id="SSF54593">
    <property type="entry name" value="Glyoxalase/Bleomycin resistance protein/Dihydroxybiphenyl dioxygenase"/>
    <property type="match status" value="1"/>
</dbReference>
<dbReference type="AlphaFoldDB" id="A0A1H8M833"/>
<dbReference type="Gene3D" id="3.10.180.10">
    <property type="entry name" value="2,3-Dihydroxybiphenyl 1,2-Dioxygenase, domain 1"/>
    <property type="match status" value="1"/>
</dbReference>
<keyword evidence="4" id="KW-1185">Reference proteome</keyword>
<evidence type="ECO:0000256" key="1">
    <source>
        <dbReference type="ARBA" id="ARBA00022723"/>
    </source>
</evidence>
<protein>
    <submittedName>
        <fullName evidence="3">Catechol 2,3-dioxygenase</fullName>
    </submittedName>
</protein>
<sequence>MSNNIIVKHIQGVAPLLQVFDMPVALSFYRDVLGFEVVQASGEGDDVDWVLLKLNSIELMLNTAYEKPERPSDPDEQRIAAHADTSLYFGHPDIDELYSYLLSKGMHLKEPQITGYGWNAIYLLDPDGYLLCFHWPVA</sequence>
<dbReference type="RefSeq" id="WP_208864747.1">
    <property type="nucleotide sequence ID" value="NZ_FOCL01000005.1"/>
</dbReference>
<feature type="domain" description="VOC" evidence="2">
    <location>
        <begin position="9"/>
        <end position="136"/>
    </location>
</feature>
<dbReference type="PROSITE" id="PS51819">
    <property type="entry name" value="VOC"/>
    <property type="match status" value="1"/>
</dbReference>
<keyword evidence="1" id="KW-0479">Metal-binding</keyword>
<name>A0A1H8M833_9SPHI</name>
<dbReference type="GO" id="GO:0046872">
    <property type="term" value="F:metal ion binding"/>
    <property type="evidence" value="ECO:0007669"/>
    <property type="project" value="UniProtKB-KW"/>
</dbReference>
<dbReference type="InterPro" id="IPR037523">
    <property type="entry name" value="VOC_core"/>
</dbReference>
<dbReference type="InterPro" id="IPR051785">
    <property type="entry name" value="MMCE/EMCE_epimerase"/>
</dbReference>
<accession>A0A1H8M833</accession>
<dbReference type="GO" id="GO:0004493">
    <property type="term" value="F:methylmalonyl-CoA epimerase activity"/>
    <property type="evidence" value="ECO:0007669"/>
    <property type="project" value="TreeGrafter"/>
</dbReference>
<proteinExistence type="predicted"/>